<reference evidence="1" key="2">
    <citation type="submission" date="2021-08" db="EMBL/GenBank/DDBJ databases">
        <authorList>
            <person name="Tani A."/>
            <person name="Ola A."/>
            <person name="Ogura Y."/>
            <person name="Katsura K."/>
            <person name="Hayashi T."/>
        </authorList>
    </citation>
    <scope>NUCLEOTIDE SEQUENCE</scope>
    <source>
        <strain evidence="1">NBRC 15689</strain>
    </source>
</reference>
<evidence type="ECO:0008006" key="3">
    <source>
        <dbReference type="Google" id="ProtNLM"/>
    </source>
</evidence>
<accession>A0ABQ4T8G0</accession>
<reference evidence="1" key="1">
    <citation type="journal article" date="2021" name="Front. Microbiol.">
        <title>Comprehensive Comparative Genomics and Phenotyping of Methylobacterium Species.</title>
        <authorList>
            <person name="Alessa O."/>
            <person name="Ogura Y."/>
            <person name="Fujitani Y."/>
            <person name="Takami H."/>
            <person name="Hayashi T."/>
            <person name="Sahin N."/>
            <person name="Tani A."/>
        </authorList>
    </citation>
    <scope>NUCLEOTIDE SEQUENCE</scope>
    <source>
        <strain evidence="1">NBRC 15689</strain>
    </source>
</reference>
<evidence type="ECO:0000313" key="1">
    <source>
        <dbReference type="EMBL" id="GJE27960.1"/>
    </source>
</evidence>
<sequence length="195" mass="21093">MSGGLFVSLDASAIQRLGNQIGAAGKKAPLALARAINHTGAKARTRMIRALVPQTGLKRKVIVKALRESKASEGALTYAIRSHGGDIRLKHFGARETAKGVSAAPWSKREVYAGTFMKAGWWPHRVVKPNWNGQVFERLNSKTSTGMDRFHVVRSGLFIPEEMVKGASAEAFYSMAASDLPARLEHELGRVIGGS</sequence>
<dbReference type="RefSeq" id="WP_238311748.1">
    <property type="nucleotide sequence ID" value="NZ_BPQV01000007.1"/>
</dbReference>
<evidence type="ECO:0000313" key="2">
    <source>
        <dbReference type="Proteomes" id="UP001055156"/>
    </source>
</evidence>
<organism evidence="1 2">
    <name type="scientific">Methylobacterium organophilum</name>
    <dbReference type="NCBI Taxonomy" id="410"/>
    <lineage>
        <taxon>Bacteria</taxon>
        <taxon>Pseudomonadati</taxon>
        <taxon>Pseudomonadota</taxon>
        <taxon>Alphaproteobacteria</taxon>
        <taxon>Hyphomicrobiales</taxon>
        <taxon>Methylobacteriaceae</taxon>
        <taxon>Methylobacterium</taxon>
    </lineage>
</organism>
<keyword evidence="2" id="KW-1185">Reference proteome</keyword>
<proteinExistence type="predicted"/>
<protein>
    <recommendedName>
        <fullName evidence="3">Prophage minor tail protein Z (GPZ)</fullName>
    </recommendedName>
</protein>
<gene>
    <name evidence="1" type="ORF">LKMONMHP_2822</name>
</gene>
<comment type="caution">
    <text evidence="1">The sequence shown here is derived from an EMBL/GenBank/DDBJ whole genome shotgun (WGS) entry which is preliminary data.</text>
</comment>
<dbReference type="EMBL" id="BPQV01000007">
    <property type="protein sequence ID" value="GJE27960.1"/>
    <property type="molecule type" value="Genomic_DNA"/>
</dbReference>
<name>A0ABQ4T8G0_METOR</name>
<dbReference type="Proteomes" id="UP001055156">
    <property type="component" value="Unassembled WGS sequence"/>
</dbReference>